<sequence length="438" mass="46880">MGRSRSRSRSRRRNRSVTGGAALSLSLLLTGCGAVSGLTGDNEVTLRVVAADYGDNPQNSSLRHWKNLADGFRKDHPGVKVEVSVYSWSEVDNKVAAMVKAGKAPDIAQIGAYADYAAAGKLYTTDELLAVQTEADFLAPLADAGKVKRVQYGMPFVASTRLLFYNEKLFADAGLTSGGRPWQPRTWADLEAAAKKLKAANVPTPFALPLGREEAQAETMMWMLAGGGGYTDGEEAYAIDSPENTKTFEFLRDKLVGQGLTGPVAPDRLDRQTAFDAFTRGEVGMLNGHPTLMKQAAAKGVKFGMVPLPTVDGTDKPNMGVADWMMAFKNGHRKETGQFLDHVYAAQNQTAFTSAYDLLPVTTSGYRAMNAGTGGNSAQLKTFLQALPGSRLYPAGKKSWPGVSEDIKENIGKAVAPGGQPAKVLEQIATSARANDLH</sequence>
<evidence type="ECO:0000313" key="2">
    <source>
        <dbReference type="Proteomes" id="UP000812013"/>
    </source>
</evidence>
<dbReference type="EMBL" id="WTFF01000107">
    <property type="protein sequence ID" value="MBW5483471.1"/>
    <property type="molecule type" value="Genomic_DNA"/>
</dbReference>
<dbReference type="Pfam" id="PF01547">
    <property type="entry name" value="SBP_bac_1"/>
    <property type="match status" value="1"/>
</dbReference>
<dbReference type="PANTHER" id="PTHR43649">
    <property type="entry name" value="ARABINOSE-BINDING PROTEIN-RELATED"/>
    <property type="match status" value="1"/>
</dbReference>
<organism evidence="1 2">
    <name type="scientific">Streptomyces bambusae</name>
    <dbReference type="NCBI Taxonomy" id="1550616"/>
    <lineage>
        <taxon>Bacteria</taxon>
        <taxon>Bacillati</taxon>
        <taxon>Actinomycetota</taxon>
        <taxon>Actinomycetes</taxon>
        <taxon>Kitasatosporales</taxon>
        <taxon>Streptomycetaceae</taxon>
        <taxon>Streptomyces</taxon>
    </lineage>
</organism>
<dbReference type="PANTHER" id="PTHR43649:SF30">
    <property type="entry name" value="ABC TRANSPORTER SUBSTRATE-BINDING PROTEIN"/>
    <property type="match status" value="1"/>
</dbReference>
<protein>
    <submittedName>
        <fullName evidence="1">Extracellular solute-binding protein</fullName>
    </submittedName>
</protein>
<dbReference type="PROSITE" id="PS51257">
    <property type="entry name" value="PROKAR_LIPOPROTEIN"/>
    <property type="match status" value="1"/>
</dbReference>
<dbReference type="Gene3D" id="3.40.190.10">
    <property type="entry name" value="Periplasmic binding protein-like II"/>
    <property type="match status" value="2"/>
</dbReference>
<reference evidence="1 2" key="1">
    <citation type="submission" date="2019-12" db="EMBL/GenBank/DDBJ databases">
        <title>Genome sequence of Streptomyces bambusae.</title>
        <authorList>
            <person name="Bansal K."/>
            <person name="Choksket S."/>
            <person name="Korpole S."/>
            <person name="Patil P.B."/>
        </authorList>
    </citation>
    <scope>NUCLEOTIDE SEQUENCE [LARGE SCALE GENOMIC DNA]</scope>
    <source>
        <strain evidence="1 2">SK60</strain>
    </source>
</reference>
<dbReference type="RefSeq" id="WP_219667928.1">
    <property type="nucleotide sequence ID" value="NZ_WTFF01000107.1"/>
</dbReference>
<dbReference type="SUPFAM" id="SSF53850">
    <property type="entry name" value="Periplasmic binding protein-like II"/>
    <property type="match status" value="1"/>
</dbReference>
<evidence type="ECO:0000313" key="1">
    <source>
        <dbReference type="EMBL" id="MBW5483471.1"/>
    </source>
</evidence>
<dbReference type="InterPro" id="IPR006059">
    <property type="entry name" value="SBP"/>
</dbReference>
<keyword evidence="2" id="KW-1185">Reference proteome</keyword>
<gene>
    <name evidence="1" type="ORF">GPJ59_16630</name>
</gene>
<comment type="caution">
    <text evidence="1">The sequence shown here is derived from an EMBL/GenBank/DDBJ whole genome shotgun (WGS) entry which is preliminary data.</text>
</comment>
<accession>A0ABS6Z9R1</accession>
<name>A0ABS6Z9R1_9ACTN</name>
<dbReference type="InterPro" id="IPR050490">
    <property type="entry name" value="Bact_solute-bd_prot1"/>
</dbReference>
<proteinExistence type="predicted"/>
<dbReference type="Proteomes" id="UP000812013">
    <property type="component" value="Unassembled WGS sequence"/>
</dbReference>